<comment type="caution">
    <text evidence="4">The sequence shown here is derived from an EMBL/GenBank/DDBJ whole genome shotgun (WGS) entry which is preliminary data.</text>
</comment>
<feature type="transmembrane region" description="Helical" evidence="2">
    <location>
        <begin position="41"/>
        <end position="69"/>
    </location>
</feature>
<evidence type="ECO:0000313" key="4">
    <source>
        <dbReference type="EMBL" id="MPC45752.1"/>
    </source>
</evidence>
<proteinExistence type="predicted"/>
<keyword evidence="5" id="KW-1185">Reference proteome</keyword>
<dbReference type="InterPro" id="IPR009057">
    <property type="entry name" value="Homeodomain-like_sf"/>
</dbReference>
<dbReference type="Proteomes" id="UP000324222">
    <property type="component" value="Unassembled WGS sequence"/>
</dbReference>
<comment type="subcellular location">
    <subcellularLocation>
        <location evidence="1">Nucleus</location>
    </subcellularLocation>
</comment>
<keyword evidence="2" id="KW-0472">Membrane</keyword>
<dbReference type="GO" id="GO:0005634">
    <property type="term" value="C:nucleus"/>
    <property type="evidence" value="ECO:0007669"/>
    <property type="project" value="UniProtKB-SubCell"/>
</dbReference>
<dbReference type="EMBL" id="VSRR010006878">
    <property type="protein sequence ID" value="MPC45752.1"/>
    <property type="molecule type" value="Genomic_DNA"/>
</dbReference>
<dbReference type="Pfam" id="PF04218">
    <property type="entry name" value="CENP-B_N"/>
    <property type="match status" value="1"/>
</dbReference>
<dbReference type="InterPro" id="IPR007889">
    <property type="entry name" value="HTH_Psq"/>
</dbReference>
<evidence type="ECO:0000256" key="1">
    <source>
        <dbReference type="ARBA" id="ARBA00004123"/>
    </source>
</evidence>
<keyword evidence="4" id="KW-0238">DNA-binding</keyword>
<accession>A0A5B7FGW7</accession>
<keyword evidence="2" id="KW-0812">Transmembrane</keyword>
<name>A0A5B7FGW7_PORTR</name>
<reference evidence="4 5" key="1">
    <citation type="submission" date="2019-05" db="EMBL/GenBank/DDBJ databases">
        <title>Another draft genome of Portunus trituberculatus and its Hox gene families provides insights of decapod evolution.</title>
        <authorList>
            <person name="Jeong J.-H."/>
            <person name="Song I."/>
            <person name="Kim S."/>
            <person name="Choi T."/>
            <person name="Kim D."/>
            <person name="Ryu S."/>
            <person name="Kim W."/>
        </authorList>
    </citation>
    <scope>NUCLEOTIDE SEQUENCE [LARGE SCALE GENOMIC DNA]</scope>
    <source>
        <tissue evidence="4">Muscle</tissue>
    </source>
</reference>
<evidence type="ECO:0000259" key="3">
    <source>
        <dbReference type="Pfam" id="PF04218"/>
    </source>
</evidence>
<organism evidence="4 5">
    <name type="scientific">Portunus trituberculatus</name>
    <name type="common">Swimming crab</name>
    <name type="synonym">Neptunus trituberculatus</name>
    <dbReference type="NCBI Taxonomy" id="210409"/>
    <lineage>
        <taxon>Eukaryota</taxon>
        <taxon>Metazoa</taxon>
        <taxon>Ecdysozoa</taxon>
        <taxon>Arthropoda</taxon>
        <taxon>Crustacea</taxon>
        <taxon>Multicrustacea</taxon>
        <taxon>Malacostraca</taxon>
        <taxon>Eumalacostraca</taxon>
        <taxon>Eucarida</taxon>
        <taxon>Decapoda</taxon>
        <taxon>Pleocyemata</taxon>
        <taxon>Brachyura</taxon>
        <taxon>Eubrachyura</taxon>
        <taxon>Portunoidea</taxon>
        <taxon>Portunidae</taxon>
        <taxon>Portuninae</taxon>
        <taxon>Portunus</taxon>
    </lineage>
</organism>
<keyword evidence="2" id="KW-1133">Transmembrane helix</keyword>
<evidence type="ECO:0000256" key="2">
    <source>
        <dbReference type="SAM" id="Phobius"/>
    </source>
</evidence>
<dbReference type="Gene3D" id="1.10.10.60">
    <property type="entry name" value="Homeodomain-like"/>
    <property type="match status" value="1"/>
</dbReference>
<sequence length="188" mass="20564">MKWESFFYLIAHSTTVMRVMVPSSAPATTHSSTVVVTMVTLIPVITMIVVSAVPMITVVSWVVSMVTVVTSARLSWTKRAPLTPLPFPTLSSKQKQGTALARHLTLNTPPKRPATSPVMSPSIVKTRKSLTLEVKLDIIHRHKRGEKTNSIARHHSLTPSTVSTIFKSPDSIKKAGETISSLQAKRTT</sequence>
<dbReference type="AlphaFoldDB" id="A0A5B7FGW7"/>
<dbReference type="SUPFAM" id="SSF46689">
    <property type="entry name" value="Homeodomain-like"/>
    <property type="match status" value="1"/>
</dbReference>
<protein>
    <submittedName>
        <fullName evidence="4">CENPB DNA-binding domain-containing protein 1</fullName>
    </submittedName>
</protein>
<dbReference type="GO" id="GO:0003677">
    <property type="term" value="F:DNA binding"/>
    <property type="evidence" value="ECO:0007669"/>
    <property type="project" value="UniProtKB-KW"/>
</dbReference>
<feature type="domain" description="HTH psq-type" evidence="3">
    <location>
        <begin position="125"/>
        <end position="171"/>
    </location>
</feature>
<evidence type="ECO:0000313" key="5">
    <source>
        <dbReference type="Proteomes" id="UP000324222"/>
    </source>
</evidence>
<gene>
    <name evidence="4" type="primary">CENPBD1_47</name>
    <name evidence="4" type="ORF">E2C01_039458</name>
</gene>